<dbReference type="InterPro" id="IPR050224">
    <property type="entry name" value="TALE_homeobox"/>
</dbReference>
<dbReference type="AlphaFoldDB" id="A0A420J6S0"/>
<dbReference type="PANTHER" id="PTHR11850">
    <property type="entry name" value="HOMEOBOX PROTEIN TRANSCRIPTION FACTORS"/>
    <property type="match status" value="1"/>
</dbReference>
<dbReference type="InterPro" id="IPR001356">
    <property type="entry name" value="HD"/>
</dbReference>
<feature type="region of interest" description="Disordered" evidence="5">
    <location>
        <begin position="367"/>
        <end position="387"/>
    </location>
</feature>
<evidence type="ECO:0000256" key="2">
    <source>
        <dbReference type="ARBA" id="ARBA00023155"/>
    </source>
</evidence>
<name>A0A420J6S0_9PEZI</name>
<dbReference type="PROSITE" id="PS50071">
    <property type="entry name" value="HOMEOBOX_2"/>
    <property type="match status" value="1"/>
</dbReference>
<dbReference type="Gene3D" id="1.10.10.60">
    <property type="entry name" value="Homeodomain-like"/>
    <property type="match status" value="1"/>
</dbReference>
<feature type="compositionally biased region" description="Polar residues" evidence="5">
    <location>
        <begin position="204"/>
        <end position="215"/>
    </location>
</feature>
<proteinExistence type="predicted"/>
<keyword evidence="2 4" id="KW-0371">Homeobox</keyword>
<organism evidence="7 8">
    <name type="scientific">Golovinomyces cichoracearum</name>
    <dbReference type="NCBI Taxonomy" id="62708"/>
    <lineage>
        <taxon>Eukaryota</taxon>
        <taxon>Fungi</taxon>
        <taxon>Dikarya</taxon>
        <taxon>Ascomycota</taxon>
        <taxon>Pezizomycotina</taxon>
        <taxon>Leotiomycetes</taxon>
        <taxon>Erysiphales</taxon>
        <taxon>Erysiphaceae</taxon>
        <taxon>Golovinomyces</taxon>
    </lineage>
</organism>
<feature type="compositionally biased region" description="Polar residues" evidence="5">
    <location>
        <begin position="97"/>
        <end position="119"/>
    </location>
</feature>
<evidence type="ECO:0000256" key="5">
    <source>
        <dbReference type="SAM" id="MobiDB-lite"/>
    </source>
</evidence>
<feature type="DNA-binding region" description="Homeobox" evidence="4">
    <location>
        <begin position="377"/>
        <end position="439"/>
    </location>
</feature>
<protein>
    <submittedName>
        <fullName evidence="7">Putative homeobox domain-containing protein</fullName>
    </submittedName>
</protein>
<dbReference type="SMART" id="SM00389">
    <property type="entry name" value="HOX"/>
    <property type="match status" value="1"/>
</dbReference>
<dbReference type="OrthoDB" id="10056939at2759"/>
<dbReference type="GO" id="GO:0006355">
    <property type="term" value="P:regulation of DNA-templated transcription"/>
    <property type="evidence" value="ECO:0007669"/>
    <property type="project" value="InterPro"/>
</dbReference>
<dbReference type="SUPFAM" id="SSF46689">
    <property type="entry name" value="Homeodomain-like"/>
    <property type="match status" value="1"/>
</dbReference>
<feature type="domain" description="Homeobox" evidence="6">
    <location>
        <begin position="375"/>
        <end position="438"/>
    </location>
</feature>
<feature type="compositionally biased region" description="Polar residues" evidence="5">
    <location>
        <begin position="223"/>
        <end position="236"/>
    </location>
</feature>
<feature type="compositionally biased region" description="Low complexity" evidence="5">
    <location>
        <begin position="161"/>
        <end position="181"/>
    </location>
</feature>
<comment type="caution">
    <text evidence="7">The sequence shown here is derived from an EMBL/GenBank/DDBJ whole genome shotgun (WGS) entry which is preliminary data.</text>
</comment>
<evidence type="ECO:0000259" key="6">
    <source>
        <dbReference type="PROSITE" id="PS50071"/>
    </source>
</evidence>
<evidence type="ECO:0000313" key="7">
    <source>
        <dbReference type="EMBL" id="RKF82480.1"/>
    </source>
</evidence>
<sequence length="461" mass="51606">MTTPYTSRATVFAKLSTLSTTPTAPMYKFHETAQAMLPPPNRLASIIRPTIYDLASSTGASSRYSEQLPSIFELVPELLKKTPALHDSRFQHESDSKGSSPHDFQNMNSCPTTNSTLYTQRKRRRMSLVKEEDAKRFCERIDFRLQETYPLSGNWNCIPKTTSLTPDPSPSSRRSSILSSSETWIGSPGTSQTTNNSSSQTSNRKSPSYSWADVRSTSEPRPDTGVNSSPCYPSQRHTSDSDADRNFRHDASYLPSLPSYENRNTTPCLSRSSFSETEYSTDPLPSLSSSRPRPEYLGGFQFMEAKHSGHRGHSISESNVSTITSCYSLNSSPSSVNYQVSLQGNHAPQGSSIHGNYTSNQRLYHTDVPTSNSEIKPRKRRGNLPKETTDKLRAWFLDHLEHPYPTEDEKQQLMDATGLQMNQISNWYINARRRQLPAMAANARAEETARNLSTCTPNESG</sequence>
<dbReference type="GO" id="GO:0005634">
    <property type="term" value="C:nucleus"/>
    <property type="evidence" value="ECO:0007669"/>
    <property type="project" value="UniProtKB-SubCell"/>
</dbReference>
<feature type="compositionally biased region" description="Low complexity" evidence="5">
    <location>
        <begin position="190"/>
        <end position="203"/>
    </location>
</feature>
<accession>A0A420J6S0</accession>
<feature type="region of interest" description="Disordered" evidence="5">
    <location>
        <begin position="88"/>
        <end position="131"/>
    </location>
</feature>
<evidence type="ECO:0000256" key="4">
    <source>
        <dbReference type="PROSITE-ProRule" id="PRU00108"/>
    </source>
</evidence>
<dbReference type="Proteomes" id="UP000285405">
    <property type="component" value="Unassembled WGS sequence"/>
</dbReference>
<dbReference type="GO" id="GO:0003677">
    <property type="term" value="F:DNA binding"/>
    <property type="evidence" value="ECO:0007669"/>
    <property type="project" value="UniProtKB-UniRule"/>
</dbReference>
<evidence type="ECO:0000256" key="1">
    <source>
        <dbReference type="ARBA" id="ARBA00023125"/>
    </source>
</evidence>
<dbReference type="EMBL" id="MCBR01001465">
    <property type="protein sequence ID" value="RKF82480.1"/>
    <property type="molecule type" value="Genomic_DNA"/>
</dbReference>
<keyword evidence="3 4" id="KW-0539">Nucleus</keyword>
<evidence type="ECO:0000313" key="8">
    <source>
        <dbReference type="Proteomes" id="UP000285405"/>
    </source>
</evidence>
<gene>
    <name evidence="7" type="ORF">GcC1_014016</name>
</gene>
<dbReference type="InterPro" id="IPR008422">
    <property type="entry name" value="KN_HD"/>
</dbReference>
<dbReference type="InterPro" id="IPR009057">
    <property type="entry name" value="Homeodomain-like_sf"/>
</dbReference>
<feature type="compositionally biased region" description="Polar residues" evidence="5">
    <location>
        <begin position="259"/>
        <end position="280"/>
    </location>
</feature>
<dbReference type="CDD" id="cd00086">
    <property type="entry name" value="homeodomain"/>
    <property type="match status" value="1"/>
</dbReference>
<evidence type="ECO:0000256" key="3">
    <source>
        <dbReference type="ARBA" id="ARBA00023242"/>
    </source>
</evidence>
<reference evidence="7 8" key="1">
    <citation type="journal article" date="2018" name="BMC Genomics">
        <title>Comparative genome analyses reveal sequence features reflecting distinct modes of host-adaptation between dicot and monocot powdery mildew.</title>
        <authorList>
            <person name="Wu Y."/>
            <person name="Ma X."/>
            <person name="Pan Z."/>
            <person name="Kale S.D."/>
            <person name="Song Y."/>
            <person name="King H."/>
            <person name="Zhang Q."/>
            <person name="Presley C."/>
            <person name="Deng X."/>
            <person name="Wei C.I."/>
            <person name="Xiao S."/>
        </authorList>
    </citation>
    <scope>NUCLEOTIDE SEQUENCE [LARGE SCALE GENOMIC DNA]</scope>
    <source>
        <strain evidence="7">UCSC1</strain>
    </source>
</reference>
<dbReference type="Pfam" id="PF05920">
    <property type="entry name" value="Homeobox_KN"/>
    <property type="match status" value="1"/>
</dbReference>
<feature type="compositionally biased region" description="Basic and acidic residues" evidence="5">
    <location>
        <begin position="237"/>
        <end position="251"/>
    </location>
</feature>
<keyword evidence="1 4" id="KW-0238">DNA-binding</keyword>
<comment type="subcellular location">
    <subcellularLocation>
        <location evidence="4">Nucleus</location>
    </subcellularLocation>
</comment>
<feature type="region of interest" description="Disordered" evidence="5">
    <location>
        <begin position="156"/>
        <end position="293"/>
    </location>
</feature>